<evidence type="ECO:0000313" key="1">
    <source>
        <dbReference type="EMBL" id="KER26205.1"/>
    </source>
</evidence>
<dbReference type="KEGG" id="ovi:T265_06488"/>
<gene>
    <name evidence="1" type="ORF">T265_06488</name>
</gene>
<dbReference type="GeneID" id="20320667"/>
<organism evidence="1 2">
    <name type="scientific">Opisthorchis viverrini</name>
    <name type="common">Southeast Asian liver fluke</name>
    <dbReference type="NCBI Taxonomy" id="6198"/>
    <lineage>
        <taxon>Eukaryota</taxon>
        <taxon>Metazoa</taxon>
        <taxon>Spiralia</taxon>
        <taxon>Lophotrochozoa</taxon>
        <taxon>Platyhelminthes</taxon>
        <taxon>Trematoda</taxon>
        <taxon>Digenea</taxon>
        <taxon>Opisthorchiida</taxon>
        <taxon>Opisthorchiata</taxon>
        <taxon>Opisthorchiidae</taxon>
        <taxon>Opisthorchis</taxon>
    </lineage>
</organism>
<proteinExistence type="predicted"/>
<dbReference type="RefSeq" id="XP_009170026.1">
    <property type="nucleotide sequence ID" value="XM_009171762.1"/>
</dbReference>
<evidence type="ECO:0000313" key="2">
    <source>
        <dbReference type="Proteomes" id="UP000054324"/>
    </source>
</evidence>
<dbReference type="CTD" id="20320667"/>
<dbReference type="AlphaFoldDB" id="A0A074ZS83"/>
<name>A0A074ZS83_OPIVI</name>
<accession>A0A074ZS83</accession>
<reference evidence="1 2" key="1">
    <citation type="submission" date="2013-11" db="EMBL/GenBank/DDBJ databases">
        <title>Opisthorchis viverrini - life in the bile duct.</title>
        <authorList>
            <person name="Young N.D."/>
            <person name="Nagarajan N."/>
            <person name="Lin S.J."/>
            <person name="Korhonen P.K."/>
            <person name="Jex A.R."/>
            <person name="Hall R.S."/>
            <person name="Safavi-Hemami H."/>
            <person name="Kaewkong W."/>
            <person name="Bertrand D."/>
            <person name="Gao S."/>
            <person name="Seet Q."/>
            <person name="Wongkham S."/>
            <person name="Teh B.T."/>
            <person name="Wongkham C."/>
            <person name="Intapan P.M."/>
            <person name="Maleewong W."/>
            <person name="Yang X."/>
            <person name="Hu M."/>
            <person name="Wang Z."/>
            <person name="Hofmann A."/>
            <person name="Sternberg P.W."/>
            <person name="Tan P."/>
            <person name="Wang J."/>
            <person name="Gasser R.B."/>
        </authorList>
    </citation>
    <scope>NUCLEOTIDE SEQUENCE [LARGE SCALE GENOMIC DNA]</scope>
</reference>
<sequence>MARHCHNQFDSTPVTVSFLLPTEPPCLLFPMTADTTNSPTDPNCLHDTLSNLLEYSFEFSHLCSITALGGREACCGRIKTAVRRRSCFIGLLSGAQGDMTTIGLVMSLGSAELVPSGSLFRASTPELL</sequence>
<dbReference type="Proteomes" id="UP000054324">
    <property type="component" value="Unassembled WGS sequence"/>
</dbReference>
<protein>
    <submittedName>
        <fullName evidence="1">Uncharacterized protein</fullName>
    </submittedName>
</protein>
<dbReference type="EMBL" id="KL596753">
    <property type="protein sequence ID" value="KER26205.1"/>
    <property type="molecule type" value="Genomic_DNA"/>
</dbReference>
<keyword evidence="2" id="KW-1185">Reference proteome</keyword>